<evidence type="ECO:0000313" key="3">
    <source>
        <dbReference type="Proteomes" id="UP001162881"/>
    </source>
</evidence>
<keyword evidence="3" id="KW-1185">Reference proteome</keyword>
<reference evidence="2" key="1">
    <citation type="submission" date="2022-03" db="EMBL/GenBank/DDBJ databases">
        <title>Identification of a novel bacterium isolated from mangrove sediments.</title>
        <authorList>
            <person name="Pan X."/>
        </authorList>
    </citation>
    <scope>NUCLEOTIDE SEQUENCE</scope>
    <source>
        <strain evidence="2">B1949</strain>
    </source>
</reference>
<dbReference type="RefSeq" id="WP_244022203.1">
    <property type="nucleotide sequence ID" value="NZ_JALHLF010000066.1"/>
</dbReference>
<dbReference type="Pfam" id="PF01593">
    <property type="entry name" value="Amino_oxidase"/>
    <property type="match status" value="1"/>
</dbReference>
<dbReference type="PANTHER" id="PTHR42923">
    <property type="entry name" value="PROTOPORPHYRINOGEN OXIDASE"/>
    <property type="match status" value="1"/>
</dbReference>
<dbReference type="InterPro" id="IPR002937">
    <property type="entry name" value="Amino_oxidase"/>
</dbReference>
<gene>
    <name evidence="2" type="ORF">MTR62_14565</name>
</gene>
<name>A0ABT0BFZ6_9SPHN</name>
<dbReference type="InterPro" id="IPR036188">
    <property type="entry name" value="FAD/NAD-bd_sf"/>
</dbReference>
<evidence type="ECO:0000259" key="1">
    <source>
        <dbReference type="Pfam" id="PF01593"/>
    </source>
</evidence>
<dbReference type="EMBL" id="JALHLF010000066">
    <property type="protein sequence ID" value="MCJ2183908.1"/>
    <property type="molecule type" value="Genomic_DNA"/>
</dbReference>
<evidence type="ECO:0000313" key="2">
    <source>
        <dbReference type="EMBL" id="MCJ2183908.1"/>
    </source>
</evidence>
<dbReference type="InterPro" id="IPR050464">
    <property type="entry name" value="Zeta_carotene_desat/Oxidored"/>
</dbReference>
<organism evidence="2 3">
    <name type="scientific">Novosphingobium organovorum</name>
    <dbReference type="NCBI Taxonomy" id="2930092"/>
    <lineage>
        <taxon>Bacteria</taxon>
        <taxon>Pseudomonadati</taxon>
        <taxon>Pseudomonadota</taxon>
        <taxon>Alphaproteobacteria</taxon>
        <taxon>Sphingomonadales</taxon>
        <taxon>Sphingomonadaceae</taxon>
        <taxon>Novosphingobium</taxon>
    </lineage>
</organism>
<dbReference type="SUPFAM" id="SSF51905">
    <property type="entry name" value="FAD/NAD(P)-binding domain"/>
    <property type="match status" value="1"/>
</dbReference>
<protein>
    <submittedName>
        <fullName evidence="2">FAD-dependent oxidoreductase</fullName>
    </submittedName>
</protein>
<sequence>MLERPPEPAGNHVVILGGGIAGLSAAETLSKAGMRVTVIEARQSCGGTHRSRDIGPYTFDVGSIFYEDTARIFAMAPGLRELCPTVARRQRRIAPGGGLLHYPIEPRELLRGSRWQLARGLLDLLWSRASVSRDGTLAAICRQRLGDRFFASTGLRDYIARFNHVPPEQVSEGFFFRRMAFIERMTRMGALVRMGARTLFTRRSIKDRPRRDLHVRPREGFAPLFDRIVQRLEARGVEIRLGAELFSIAREGPVFRVRTSQGDLRCPALVSTIPLDTVHRALFGTPSGLVSLDMTTLFVSAAGLDPGVGNVLFNFDRSGLWKRATIYSRIYPDPAIEREYMAVECTIAPDATHDPQRVFDDFAAHLRQLGLARDLALEGHEHVRDCYPLYHPGTEAVLNEVIERITQAGIVPVGRQGRFEYLPTSSGVIRRVGEELALASLGADCPIRGKPAEASHALRA</sequence>
<dbReference type="Proteomes" id="UP001162881">
    <property type="component" value="Unassembled WGS sequence"/>
</dbReference>
<comment type="caution">
    <text evidence="2">The sequence shown here is derived from an EMBL/GenBank/DDBJ whole genome shotgun (WGS) entry which is preliminary data.</text>
</comment>
<accession>A0ABT0BFZ6</accession>
<proteinExistence type="predicted"/>
<dbReference type="Gene3D" id="3.50.50.60">
    <property type="entry name" value="FAD/NAD(P)-binding domain"/>
    <property type="match status" value="1"/>
</dbReference>
<feature type="domain" description="Amine oxidase" evidence="1">
    <location>
        <begin position="20"/>
        <end position="285"/>
    </location>
</feature>